<dbReference type="Proteomes" id="UP001146793">
    <property type="component" value="Unassembled WGS sequence"/>
</dbReference>
<feature type="compositionally biased region" description="Basic and acidic residues" evidence="1">
    <location>
        <begin position="118"/>
        <end position="142"/>
    </location>
</feature>
<sequence length="199" mass="23264">MSRFARTQPQQPREYKQPPLLYPILETNIKPPDLINLSERNRFLVRSYRRLNYSIVNSENYIEKGEIRKGNDFESLIKRSKGINNTMPYTLVSRVRKDWMIYYAKKDREKNDPNYVEKSNEKRSRLNRKKNENENEEKEKGLELGSNSGSDSEIEGSDGNLADETSEDDHPDYGVEHEDREGEEDFVGGEPDSEDGAYF</sequence>
<protein>
    <recommendedName>
        <fullName evidence="6">DNA-directed RNA polymerase III subunit</fullName>
    </recommendedName>
</protein>
<keyword evidence="5" id="KW-1185">Reference proteome</keyword>
<proteinExistence type="predicted"/>
<comment type="caution">
    <text evidence="2">The sequence shown here is derived from an EMBL/GenBank/DDBJ whole genome shotgun (WGS) entry which is preliminary data.</text>
</comment>
<reference evidence="2" key="2">
    <citation type="submission" date="2022-08" db="EMBL/GenBank/DDBJ databases">
        <title>Novel sulphate-reducing endosymbionts in the free-living metamonad Anaeramoeba.</title>
        <authorList>
            <person name="Jerlstrom-Hultqvist J."/>
            <person name="Cepicka I."/>
            <person name="Gallot-Lavallee L."/>
            <person name="Salas-Leiva D."/>
            <person name="Curtis B.A."/>
            <person name="Zahonova K."/>
            <person name="Pipaliya S."/>
            <person name="Dacks J."/>
            <person name="Roger A.J."/>
        </authorList>
    </citation>
    <scope>NUCLEOTIDE SEQUENCE</scope>
    <source>
        <strain evidence="2">Busselton2</strain>
    </source>
</reference>
<dbReference type="AlphaFoldDB" id="A0AAV7YHR5"/>
<dbReference type="EMBL" id="JANTQA010000057">
    <property type="protein sequence ID" value="KAJ3429323.1"/>
    <property type="molecule type" value="Genomic_DNA"/>
</dbReference>
<evidence type="ECO:0000313" key="2">
    <source>
        <dbReference type="EMBL" id="KAJ3429323.1"/>
    </source>
</evidence>
<dbReference type="EMBL" id="JAOAOG010000325">
    <property type="protein sequence ID" value="KAJ6228990.1"/>
    <property type="molecule type" value="Genomic_DNA"/>
</dbReference>
<feature type="compositionally biased region" description="Acidic residues" evidence="1">
    <location>
        <begin position="181"/>
        <end position="199"/>
    </location>
</feature>
<dbReference type="Proteomes" id="UP001150062">
    <property type="component" value="Unassembled WGS sequence"/>
</dbReference>
<evidence type="ECO:0008006" key="6">
    <source>
        <dbReference type="Google" id="ProtNLM"/>
    </source>
</evidence>
<name>A0AAV7YHR5_9EUKA</name>
<evidence type="ECO:0000256" key="1">
    <source>
        <dbReference type="SAM" id="MobiDB-lite"/>
    </source>
</evidence>
<gene>
    <name evidence="2" type="ORF">M0812_24668</name>
    <name evidence="3" type="ORF">M0813_08490</name>
</gene>
<evidence type="ECO:0000313" key="4">
    <source>
        <dbReference type="Proteomes" id="UP001146793"/>
    </source>
</evidence>
<evidence type="ECO:0000313" key="3">
    <source>
        <dbReference type="EMBL" id="KAJ6228990.1"/>
    </source>
</evidence>
<accession>A0AAV7YHR5</accession>
<feature type="region of interest" description="Disordered" evidence="1">
    <location>
        <begin position="112"/>
        <end position="199"/>
    </location>
</feature>
<organism evidence="2 4">
    <name type="scientific">Anaeramoeba flamelloides</name>
    <dbReference type="NCBI Taxonomy" id="1746091"/>
    <lineage>
        <taxon>Eukaryota</taxon>
        <taxon>Metamonada</taxon>
        <taxon>Anaeramoebidae</taxon>
        <taxon>Anaeramoeba</taxon>
    </lineage>
</organism>
<evidence type="ECO:0000313" key="5">
    <source>
        <dbReference type="Proteomes" id="UP001150062"/>
    </source>
</evidence>
<feature type="compositionally biased region" description="Basic and acidic residues" evidence="1">
    <location>
        <begin position="171"/>
        <end position="180"/>
    </location>
</feature>
<reference evidence="3" key="1">
    <citation type="submission" date="2022-08" db="EMBL/GenBank/DDBJ databases">
        <title>Novel sulfate-reducing endosymbionts in the free-living metamonad Anaeramoeba.</title>
        <authorList>
            <person name="Jerlstrom-Hultqvist J."/>
            <person name="Cepicka I."/>
            <person name="Gallot-Lavallee L."/>
            <person name="Salas-Leiva D."/>
            <person name="Curtis B.A."/>
            <person name="Zahonova K."/>
            <person name="Pipaliya S."/>
            <person name="Dacks J."/>
            <person name="Roger A.J."/>
        </authorList>
    </citation>
    <scope>NUCLEOTIDE SEQUENCE</scope>
    <source>
        <strain evidence="3">Schooner1</strain>
    </source>
</reference>